<dbReference type="Pfam" id="PF13567">
    <property type="entry name" value="DUF4131"/>
    <property type="match status" value="1"/>
</dbReference>
<dbReference type="InterPro" id="IPR052159">
    <property type="entry name" value="Competence_DNA_uptake"/>
</dbReference>
<evidence type="ECO:0000256" key="1">
    <source>
        <dbReference type="ARBA" id="ARBA00004651"/>
    </source>
</evidence>
<dbReference type="InterPro" id="IPR001279">
    <property type="entry name" value="Metallo-B-lactamas"/>
</dbReference>
<proteinExistence type="predicted"/>
<dbReference type="eggNOG" id="COG2333">
    <property type="taxonomic scope" value="Bacteria"/>
</dbReference>
<dbReference type="Pfam" id="PF00753">
    <property type="entry name" value="Lactamase_B"/>
    <property type="match status" value="1"/>
</dbReference>
<evidence type="ECO:0000256" key="6">
    <source>
        <dbReference type="SAM" id="Phobius"/>
    </source>
</evidence>
<accession>I5ASX7</accession>
<feature type="transmembrane region" description="Helical" evidence="6">
    <location>
        <begin position="421"/>
        <end position="443"/>
    </location>
</feature>
<dbReference type="SUPFAM" id="SSF56281">
    <property type="entry name" value="Metallo-hydrolase/oxidoreductase"/>
    <property type="match status" value="1"/>
</dbReference>
<evidence type="ECO:0000313" key="8">
    <source>
        <dbReference type="EMBL" id="EIM56900.1"/>
    </source>
</evidence>
<dbReference type="Gene3D" id="3.60.15.10">
    <property type="entry name" value="Ribonuclease Z/Hydroxyacylglutathione hydrolase-like"/>
    <property type="match status" value="1"/>
</dbReference>
<reference evidence="8 9" key="2">
    <citation type="submission" date="2012-02" db="EMBL/GenBank/DDBJ databases">
        <title>Improved High-Quality Draft sequence of Eubacterium cellulosolvens 6.</title>
        <authorList>
            <consortium name="US DOE Joint Genome Institute"/>
            <person name="Lucas S."/>
            <person name="Han J."/>
            <person name="Lapidus A."/>
            <person name="Cheng J.-F."/>
            <person name="Goodwin L."/>
            <person name="Pitluck S."/>
            <person name="Peters L."/>
            <person name="Mikhailova N."/>
            <person name="Gu W."/>
            <person name="Detter J.C."/>
            <person name="Han C."/>
            <person name="Tapia R."/>
            <person name="Land M."/>
            <person name="Hauser L."/>
            <person name="Kyrpides N."/>
            <person name="Ivanova N."/>
            <person name="Pagani I."/>
            <person name="Johnson E."/>
            <person name="Mukhopadhyay B."/>
            <person name="Anderson I."/>
            <person name="Woyke T."/>
        </authorList>
    </citation>
    <scope>NUCLEOTIDE SEQUENCE [LARGE SCALE GENOMIC DNA]</scope>
    <source>
        <strain evidence="8 9">6</strain>
    </source>
</reference>
<feature type="transmembrane region" description="Helical" evidence="6">
    <location>
        <begin position="507"/>
        <end position="523"/>
    </location>
</feature>
<keyword evidence="2" id="KW-1003">Cell membrane</keyword>
<dbReference type="InterPro" id="IPR025405">
    <property type="entry name" value="DUF4131"/>
</dbReference>
<sequence>MNRRPVCLLCIGLMIILWILKAAGAPVFGEPAFPEEIRKKLEDGCVTKVTGEVVSRRKGDRSIQYILNNSTATVCGKKIHISKLNMTMSTDAGFSDDLRTEPKTLLSLGSKIRATGNLQLIAPPSNPGEFDRKTYFAAQNIFLSIYADDVQVETEGGGLTERMQCLRETMTERLTELMHPEQAGVLSAMLLGDRSLLPEEVKTNYSYGGVMHILAISGLHIVMLGMLLYGVLERLFLWRTSVAFRRKGKRIAALLSWLVMGLYTVFTGMPIPAVRAWIMYGIMLLAEAAEKSYDPVCALSAAAIILLLSNPNCLFYEGFQLSFAAVAGISVIYPALLSCVSTSFWRKGSKKKRLLEKLIEASLAYLAVSLATLPLVAWYFFQIPLWSFAVNLLLVPAMTVVMALGTAGLSLAMVSPALGRLLLVPVDLILQLYTVVTGLVRWLPSSMWICGRPDFRQLVFYYLLLLGWVFYRNLIAGRNMESGEDGSSGRAADDGRKGWISRLVKKNGVEGIVFLLLIFFFAFRSSPSFSVTMLDVGQGDCCLIRTEEGAAFMVDGGSSNVKQVGTYRIIPYLKEQGIGYLDGIFISHGDEDHVGGVEELLLAIQERTTSIRVGRLWMPAWMKGDEKGQRLAAECREAGIPVSYVAGGKTVISGKTRIRVLHPFASGGEQEGNAGSMVLEVGHGKFRGLFTGDLEKEGEKEVLSYIRKVSLLKVAHHGSAYSTSEEFLARTGRPVSLISAPKHSRYHHPHRETLQRLQKAGIRYFCTKDCGAIRAIPRGKKLEIREYLRGDSF</sequence>
<dbReference type="Proteomes" id="UP000005753">
    <property type="component" value="Chromosome"/>
</dbReference>
<feature type="transmembrane region" description="Helical" evidence="6">
    <location>
        <begin position="205"/>
        <end position="229"/>
    </location>
</feature>
<dbReference type="GO" id="GO:0005886">
    <property type="term" value="C:plasma membrane"/>
    <property type="evidence" value="ECO:0007669"/>
    <property type="project" value="UniProtKB-SubCell"/>
</dbReference>
<gene>
    <name evidence="8" type="ORF">EubceDRAFT1_1082</name>
</gene>
<evidence type="ECO:0000259" key="7">
    <source>
        <dbReference type="SMART" id="SM00849"/>
    </source>
</evidence>
<keyword evidence="4 6" id="KW-1133">Transmembrane helix</keyword>
<feature type="transmembrane region" description="Helical" evidence="6">
    <location>
        <begin position="323"/>
        <end position="346"/>
    </location>
</feature>
<dbReference type="PANTHER" id="PTHR30619:SF1">
    <property type="entry name" value="RECOMBINATION PROTEIN 2"/>
    <property type="match status" value="1"/>
</dbReference>
<evidence type="ECO:0000256" key="2">
    <source>
        <dbReference type="ARBA" id="ARBA00022475"/>
    </source>
</evidence>
<dbReference type="NCBIfam" id="TIGR00360">
    <property type="entry name" value="ComEC_N-term"/>
    <property type="match status" value="1"/>
</dbReference>
<evidence type="ECO:0000256" key="5">
    <source>
        <dbReference type="ARBA" id="ARBA00023136"/>
    </source>
</evidence>
<dbReference type="eggNOG" id="COG0658">
    <property type="taxonomic scope" value="Bacteria"/>
</dbReference>
<dbReference type="InterPro" id="IPR035681">
    <property type="entry name" value="ComA-like_MBL"/>
</dbReference>
<feature type="transmembrane region" description="Helical" evidence="6">
    <location>
        <begin position="455"/>
        <end position="471"/>
    </location>
</feature>
<dbReference type="OrthoDB" id="9761531at2"/>
<evidence type="ECO:0000313" key="9">
    <source>
        <dbReference type="Proteomes" id="UP000005753"/>
    </source>
</evidence>
<protein>
    <submittedName>
        <fullName evidence="8">ComEC/Rec2-related protein</fullName>
    </submittedName>
</protein>
<dbReference type="InterPro" id="IPR036866">
    <property type="entry name" value="RibonucZ/Hydroxyglut_hydro"/>
</dbReference>
<dbReference type="STRING" id="633697.EubceDRAFT1_1082"/>
<dbReference type="HOGENOM" id="CLU_010363_2_2_9"/>
<evidence type="ECO:0000256" key="3">
    <source>
        <dbReference type="ARBA" id="ARBA00022692"/>
    </source>
</evidence>
<keyword evidence="3 6" id="KW-0812">Transmembrane</keyword>
<comment type="subcellular location">
    <subcellularLocation>
        <location evidence="1">Cell membrane</location>
        <topology evidence="1">Multi-pass membrane protein</topology>
    </subcellularLocation>
</comment>
<keyword evidence="5 6" id="KW-0472">Membrane</keyword>
<keyword evidence="9" id="KW-1185">Reference proteome</keyword>
<name>I5ASX7_EUBC6</name>
<feature type="transmembrane region" description="Helical" evidence="6">
    <location>
        <begin position="250"/>
        <end position="266"/>
    </location>
</feature>
<dbReference type="InterPro" id="IPR004477">
    <property type="entry name" value="ComEC_N"/>
</dbReference>
<feature type="transmembrane region" description="Helical" evidence="6">
    <location>
        <begin position="358"/>
        <end position="381"/>
    </location>
</feature>
<dbReference type="SMART" id="SM00849">
    <property type="entry name" value="Lactamase_B"/>
    <property type="match status" value="1"/>
</dbReference>
<dbReference type="AlphaFoldDB" id="I5ASX7"/>
<dbReference type="PANTHER" id="PTHR30619">
    <property type="entry name" value="DNA INTERNALIZATION/COMPETENCE PROTEIN COMEC/REC2"/>
    <property type="match status" value="1"/>
</dbReference>
<dbReference type="EMBL" id="CM001487">
    <property type="protein sequence ID" value="EIM56900.1"/>
    <property type="molecule type" value="Genomic_DNA"/>
</dbReference>
<dbReference type="Pfam" id="PF03772">
    <property type="entry name" value="Competence"/>
    <property type="match status" value="1"/>
</dbReference>
<feature type="transmembrane region" description="Helical" evidence="6">
    <location>
        <begin position="393"/>
        <end position="414"/>
    </location>
</feature>
<organism evidence="8 9">
    <name type="scientific">Eubacterium cellulosolvens (strain ATCC 43171 / JCM 9499 / 6)</name>
    <name type="common">Cillobacterium cellulosolvens</name>
    <dbReference type="NCBI Taxonomy" id="633697"/>
    <lineage>
        <taxon>Bacteria</taxon>
        <taxon>Bacillati</taxon>
        <taxon>Bacillota</taxon>
        <taxon>Clostridia</taxon>
        <taxon>Eubacteriales</taxon>
        <taxon>Eubacteriaceae</taxon>
        <taxon>Eubacterium</taxon>
    </lineage>
</organism>
<evidence type="ECO:0000256" key="4">
    <source>
        <dbReference type="ARBA" id="ARBA00022989"/>
    </source>
</evidence>
<feature type="domain" description="Metallo-beta-lactamase" evidence="7">
    <location>
        <begin position="538"/>
        <end position="743"/>
    </location>
</feature>
<dbReference type="CDD" id="cd07731">
    <property type="entry name" value="ComA-like_MBL-fold"/>
    <property type="match status" value="1"/>
</dbReference>
<reference evidence="8 9" key="1">
    <citation type="submission" date="2010-08" db="EMBL/GenBank/DDBJ databases">
        <authorList>
            <consortium name="US DOE Joint Genome Institute (JGI-PGF)"/>
            <person name="Lucas S."/>
            <person name="Copeland A."/>
            <person name="Lapidus A."/>
            <person name="Cheng J.-F."/>
            <person name="Bruce D."/>
            <person name="Goodwin L."/>
            <person name="Pitluck S."/>
            <person name="Land M.L."/>
            <person name="Hauser L."/>
            <person name="Chang Y.-J."/>
            <person name="Anderson I.J."/>
            <person name="Johnson E."/>
            <person name="Mulhopadhyay B."/>
            <person name="Kyrpides N."/>
            <person name="Woyke T.J."/>
        </authorList>
    </citation>
    <scope>NUCLEOTIDE SEQUENCE [LARGE SCALE GENOMIC DNA]</scope>
    <source>
        <strain evidence="8 9">6</strain>
    </source>
</reference>